<evidence type="ECO:0000256" key="4">
    <source>
        <dbReference type="ARBA" id="ARBA00022840"/>
    </source>
</evidence>
<keyword evidence="3" id="KW-0547">Nucleotide-binding</keyword>
<name>A0ABD5YIQ7_9EURY</name>
<dbReference type="FunFam" id="3.40.50.300:FF:000016">
    <property type="entry name" value="Oligopeptide ABC transporter ATP-binding component"/>
    <property type="match status" value="1"/>
</dbReference>
<evidence type="ECO:0000256" key="5">
    <source>
        <dbReference type="SAM" id="MobiDB-lite"/>
    </source>
</evidence>
<dbReference type="GO" id="GO:0005524">
    <property type="term" value="F:ATP binding"/>
    <property type="evidence" value="ECO:0007669"/>
    <property type="project" value="UniProtKB-KW"/>
</dbReference>
<dbReference type="PANTHER" id="PTHR43776:SF7">
    <property type="entry name" value="D,D-DIPEPTIDE TRANSPORT ATP-BINDING PROTEIN DDPF-RELATED"/>
    <property type="match status" value="1"/>
</dbReference>
<keyword evidence="4 7" id="KW-0067">ATP-binding</keyword>
<dbReference type="InterPro" id="IPR050319">
    <property type="entry name" value="ABC_transp_ATP-bind"/>
</dbReference>
<dbReference type="SMART" id="SM00382">
    <property type="entry name" value="AAA"/>
    <property type="match status" value="1"/>
</dbReference>
<dbReference type="GeneID" id="76198755"/>
<dbReference type="InterPro" id="IPR003593">
    <property type="entry name" value="AAA+_ATPase"/>
</dbReference>
<evidence type="ECO:0000256" key="2">
    <source>
        <dbReference type="ARBA" id="ARBA00022448"/>
    </source>
</evidence>
<dbReference type="PANTHER" id="PTHR43776">
    <property type="entry name" value="TRANSPORT ATP-BINDING PROTEIN"/>
    <property type="match status" value="1"/>
</dbReference>
<evidence type="ECO:0000313" key="8">
    <source>
        <dbReference type="Proteomes" id="UP001596417"/>
    </source>
</evidence>
<evidence type="ECO:0000313" key="7">
    <source>
        <dbReference type="EMBL" id="MFC7189189.1"/>
    </source>
</evidence>
<evidence type="ECO:0000256" key="3">
    <source>
        <dbReference type="ARBA" id="ARBA00022741"/>
    </source>
</evidence>
<dbReference type="Pfam" id="PF00005">
    <property type="entry name" value="ABC_tran"/>
    <property type="match status" value="1"/>
</dbReference>
<gene>
    <name evidence="7" type="ORF">ACFQL7_04550</name>
</gene>
<dbReference type="InterPro" id="IPR003439">
    <property type="entry name" value="ABC_transporter-like_ATP-bd"/>
</dbReference>
<dbReference type="SUPFAM" id="SSF52540">
    <property type="entry name" value="P-loop containing nucleoside triphosphate hydrolases"/>
    <property type="match status" value="1"/>
</dbReference>
<dbReference type="Proteomes" id="UP001596417">
    <property type="component" value="Unassembled WGS sequence"/>
</dbReference>
<dbReference type="PROSITE" id="PS00211">
    <property type="entry name" value="ABC_TRANSPORTER_1"/>
    <property type="match status" value="1"/>
</dbReference>
<dbReference type="Gene3D" id="3.40.50.300">
    <property type="entry name" value="P-loop containing nucleotide triphosphate hydrolases"/>
    <property type="match status" value="1"/>
</dbReference>
<dbReference type="NCBIfam" id="TIGR01727">
    <property type="entry name" value="oligo_HPY"/>
    <property type="match status" value="1"/>
</dbReference>
<protein>
    <submittedName>
        <fullName evidence="7">ABC transporter ATP-binding protein</fullName>
    </submittedName>
</protein>
<organism evidence="7 8">
    <name type="scientific">Halocatena marina</name>
    <dbReference type="NCBI Taxonomy" id="2934937"/>
    <lineage>
        <taxon>Archaea</taxon>
        <taxon>Methanobacteriati</taxon>
        <taxon>Methanobacteriota</taxon>
        <taxon>Stenosarchaea group</taxon>
        <taxon>Halobacteria</taxon>
        <taxon>Halobacteriales</taxon>
        <taxon>Natronomonadaceae</taxon>
        <taxon>Halocatena</taxon>
    </lineage>
</organism>
<comment type="similarity">
    <text evidence="1">Belongs to the ABC transporter superfamily.</text>
</comment>
<keyword evidence="2" id="KW-0813">Transport</keyword>
<dbReference type="InterPro" id="IPR013563">
    <property type="entry name" value="Oligopep_ABC_C"/>
</dbReference>
<dbReference type="InterPro" id="IPR017871">
    <property type="entry name" value="ABC_transporter-like_CS"/>
</dbReference>
<feature type="region of interest" description="Disordered" evidence="5">
    <location>
        <begin position="353"/>
        <end position="373"/>
    </location>
</feature>
<comment type="caution">
    <text evidence="7">The sequence shown here is derived from an EMBL/GenBank/DDBJ whole genome shotgun (WGS) entry which is preliminary data.</text>
</comment>
<evidence type="ECO:0000256" key="1">
    <source>
        <dbReference type="ARBA" id="ARBA00005417"/>
    </source>
</evidence>
<reference evidence="7 8" key="1">
    <citation type="journal article" date="2019" name="Int. J. Syst. Evol. Microbiol.">
        <title>The Global Catalogue of Microorganisms (GCM) 10K type strain sequencing project: providing services to taxonomists for standard genome sequencing and annotation.</title>
        <authorList>
            <consortium name="The Broad Institute Genomics Platform"/>
            <consortium name="The Broad Institute Genome Sequencing Center for Infectious Disease"/>
            <person name="Wu L."/>
            <person name="Ma J."/>
        </authorList>
    </citation>
    <scope>NUCLEOTIDE SEQUENCE [LARGE SCALE GENOMIC DNA]</scope>
    <source>
        <strain evidence="7 8">RDMS1</strain>
    </source>
</reference>
<sequence>MSDDTDPLVRVEGLEKHFPVRSGLANSFLNSIRGEKEDVVHAIDGVSFELREGETFGIAGESGCGKTTTGMCLTKLYEPTGGSIYYDGREITNGNGSSSKDLQYFRQNAQMIFQDPFESLNPRMTVYDTVVEPLRIHGISNQRARVRRALEFAELVPADSYFDRYPHELSGGQRQRLAIARALVIDPDFIVADEPVSMLDVSLRAGVLSLLERMTEEFGLSVVYISHDLSLLRHMCDRLAIMYMGKIVEQGPIEEILTEPKHPYTRALIDAVPVPDPTADRTRVELQGEVGDAIHIPTGCRFKNRCEKYIGDVCDTVVPPLEQKSDIEDRREVACHLYESANGFDPYARVESIEHESGASDSEDDTAVGSSAD</sequence>
<dbReference type="Pfam" id="PF08352">
    <property type="entry name" value="oligo_HPY"/>
    <property type="match status" value="1"/>
</dbReference>
<dbReference type="GO" id="GO:0055085">
    <property type="term" value="P:transmembrane transport"/>
    <property type="evidence" value="ECO:0007669"/>
    <property type="project" value="UniProtKB-ARBA"/>
</dbReference>
<dbReference type="RefSeq" id="WP_264555095.1">
    <property type="nucleotide sequence ID" value="NZ_CP109979.1"/>
</dbReference>
<keyword evidence="8" id="KW-1185">Reference proteome</keyword>
<dbReference type="EMBL" id="JBHTAX010000001">
    <property type="protein sequence ID" value="MFC7189189.1"/>
    <property type="molecule type" value="Genomic_DNA"/>
</dbReference>
<proteinExistence type="inferred from homology"/>
<feature type="domain" description="ABC transporter" evidence="6">
    <location>
        <begin position="9"/>
        <end position="269"/>
    </location>
</feature>
<dbReference type="CDD" id="cd03257">
    <property type="entry name" value="ABC_NikE_OppD_transporters"/>
    <property type="match status" value="1"/>
</dbReference>
<dbReference type="PROSITE" id="PS50893">
    <property type="entry name" value="ABC_TRANSPORTER_2"/>
    <property type="match status" value="1"/>
</dbReference>
<dbReference type="AlphaFoldDB" id="A0ABD5YIQ7"/>
<evidence type="ECO:0000259" key="6">
    <source>
        <dbReference type="PROSITE" id="PS50893"/>
    </source>
</evidence>
<accession>A0ABD5YIQ7</accession>
<dbReference type="InterPro" id="IPR027417">
    <property type="entry name" value="P-loop_NTPase"/>
</dbReference>